<dbReference type="AlphaFoldDB" id="E5Y1F3"/>
<dbReference type="GeneID" id="78087183"/>
<dbReference type="eggNOG" id="ENOG503184K">
    <property type="taxonomic scope" value="Bacteria"/>
</dbReference>
<protein>
    <submittedName>
        <fullName evidence="1">Uncharacterized protein</fullName>
    </submittedName>
</protein>
<name>E5Y1F3_BILW3</name>
<dbReference type="RefSeq" id="WP_005023829.1">
    <property type="nucleotide sequence ID" value="NZ_KE150239.1"/>
</dbReference>
<evidence type="ECO:0000313" key="1">
    <source>
        <dbReference type="EMBL" id="EFV46171.1"/>
    </source>
</evidence>
<organism evidence="1 2">
    <name type="scientific">Bilophila wadsworthia (strain 3_1_6)</name>
    <dbReference type="NCBI Taxonomy" id="563192"/>
    <lineage>
        <taxon>Bacteria</taxon>
        <taxon>Pseudomonadati</taxon>
        <taxon>Thermodesulfobacteriota</taxon>
        <taxon>Desulfovibrionia</taxon>
        <taxon>Desulfovibrionales</taxon>
        <taxon>Desulfovibrionaceae</taxon>
        <taxon>Bilophila</taxon>
    </lineage>
</organism>
<proteinExistence type="predicted"/>
<comment type="caution">
    <text evidence="1">The sequence shown here is derived from an EMBL/GenBank/DDBJ whole genome shotgun (WGS) entry which is preliminary data.</text>
</comment>
<dbReference type="HOGENOM" id="CLU_1841247_0_0_7"/>
<keyword evidence="2" id="KW-1185">Reference proteome</keyword>
<dbReference type="EMBL" id="ADCP02000002">
    <property type="protein sequence ID" value="EFV46171.1"/>
    <property type="molecule type" value="Genomic_DNA"/>
</dbReference>
<reference evidence="1 2" key="1">
    <citation type="submission" date="2010-10" db="EMBL/GenBank/DDBJ databases">
        <authorList>
            <consortium name="The Broad Institute Genome Sequencing Platform"/>
            <person name="Ward D."/>
            <person name="Earl A."/>
            <person name="Feldgarden M."/>
            <person name="Young S.K."/>
            <person name="Gargeya S."/>
            <person name="Zeng Q."/>
            <person name="Alvarado L."/>
            <person name="Berlin A."/>
            <person name="Bochicchio J."/>
            <person name="Chapman S.B."/>
            <person name="Chen Z."/>
            <person name="Freedman E."/>
            <person name="Gellesch M."/>
            <person name="Goldberg J."/>
            <person name="Griggs A."/>
            <person name="Gujja S."/>
            <person name="Heilman E."/>
            <person name="Heiman D."/>
            <person name="Howarth C."/>
            <person name="Mehta T."/>
            <person name="Neiman D."/>
            <person name="Pearson M."/>
            <person name="Roberts A."/>
            <person name="Saif S."/>
            <person name="Shea T."/>
            <person name="Shenoy N."/>
            <person name="Sisk P."/>
            <person name="Stolte C."/>
            <person name="Sykes S."/>
            <person name="White J."/>
            <person name="Yandava C."/>
            <person name="Allen-Vercoe E."/>
            <person name="Sibley C."/>
            <person name="Ambrose C.E."/>
            <person name="Strauss J."/>
            <person name="Daigneault M."/>
            <person name="Haas B."/>
            <person name="Nusbaum C."/>
            <person name="Birren B."/>
        </authorList>
    </citation>
    <scope>NUCLEOTIDE SEQUENCE [LARGE SCALE GENOMIC DNA]</scope>
    <source>
        <strain evidence="1 2">3_1_6</strain>
    </source>
</reference>
<gene>
    <name evidence="1" type="ORF">HMPREF0179_00012</name>
</gene>
<sequence>MSETPFPVSAPPPDAASLAALLQSAAQALLRSGKPSDEEHPAPAKVERIQEEIRHYRFPPLAVRCEKELLEAEDAEEMRELLFRAFSSLETFADLLELMNPEAKVEGVVMHTLARELRRIGRLVFKIQDAYSTVELVEA</sequence>
<dbReference type="Proteomes" id="UP000006034">
    <property type="component" value="Unassembled WGS sequence"/>
</dbReference>
<accession>E5Y1F3</accession>
<reference evidence="1 2" key="2">
    <citation type="submission" date="2013-04" db="EMBL/GenBank/DDBJ databases">
        <title>The Genome Sequence of Bilophila wadsworthia 3_1_6.</title>
        <authorList>
            <consortium name="The Broad Institute Genomics Platform"/>
            <person name="Earl A."/>
            <person name="Ward D."/>
            <person name="Feldgarden M."/>
            <person name="Gevers D."/>
            <person name="Sibley C."/>
            <person name="Strauss J."/>
            <person name="Allen-Vercoe E."/>
            <person name="Walker B."/>
            <person name="Young S."/>
            <person name="Zeng Q."/>
            <person name="Gargeya S."/>
            <person name="Fitzgerald M."/>
            <person name="Haas B."/>
            <person name="Abouelleil A."/>
            <person name="Allen A.W."/>
            <person name="Alvarado L."/>
            <person name="Arachchi H.M."/>
            <person name="Berlin A.M."/>
            <person name="Chapman S.B."/>
            <person name="Gainer-Dewar J."/>
            <person name="Goldberg J."/>
            <person name="Griggs A."/>
            <person name="Gujja S."/>
            <person name="Hansen M."/>
            <person name="Howarth C."/>
            <person name="Imamovic A."/>
            <person name="Ireland A."/>
            <person name="Larimer J."/>
            <person name="McCowan C."/>
            <person name="Murphy C."/>
            <person name="Pearson M."/>
            <person name="Poon T.W."/>
            <person name="Priest M."/>
            <person name="Roberts A."/>
            <person name="Saif S."/>
            <person name="Shea T."/>
            <person name="Sisk P."/>
            <person name="Sykes S."/>
            <person name="Wortman J."/>
            <person name="Nusbaum C."/>
            <person name="Birren B."/>
        </authorList>
    </citation>
    <scope>NUCLEOTIDE SEQUENCE [LARGE SCALE GENOMIC DNA]</scope>
    <source>
        <strain evidence="1 2">3_1_6</strain>
    </source>
</reference>
<evidence type="ECO:0000313" key="2">
    <source>
        <dbReference type="Proteomes" id="UP000006034"/>
    </source>
</evidence>